<dbReference type="RefSeq" id="WP_012383530.1">
    <property type="nucleotide sequence ID" value="NC_010581.1"/>
</dbReference>
<dbReference type="Gene3D" id="3.40.50.2000">
    <property type="entry name" value="Glycogen Phosphorylase B"/>
    <property type="match status" value="1"/>
</dbReference>
<dbReference type="PANTHER" id="PTHR12526">
    <property type="entry name" value="GLYCOSYLTRANSFERASE"/>
    <property type="match status" value="1"/>
</dbReference>
<keyword evidence="3" id="KW-1185">Reference proteome</keyword>
<dbReference type="STRING" id="395963.Bind_0520"/>
<feature type="region of interest" description="Disordered" evidence="1">
    <location>
        <begin position="1"/>
        <end position="23"/>
    </location>
</feature>
<organism evidence="2 3">
    <name type="scientific">Beijerinckia indica subsp. indica (strain ATCC 9039 / DSM 1715 / NCIMB 8712)</name>
    <dbReference type="NCBI Taxonomy" id="395963"/>
    <lineage>
        <taxon>Bacteria</taxon>
        <taxon>Pseudomonadati</taxon>
        <taxon>Pseudomonadota</taxon>
        <taxon>Alphaproteobacteria</taxon>
        <taxon>Hyphomicrobiales</taxon>
        <taxon>Beijerinckiaceae</taxon>
        <taxon>Beijerinckia</taxon>
    </lineage>
</organism>
<dbReference type="KEGG" id="bid:Bind_0520"/>
<name>B2IEY1_BEII9</name>
<dbReference type="CDD" id="cd03801">
    <property type="entry name" value="GT4_PimA-like"/>
    <property type="match status" value="1"/>
</dbReference>
<proteinExistence type="predicted"/>
<dbReference type="PANTHER" id="PTHR12526:SF600">
    <property type="entry name" value="GLYCOSYL TRANSFERASE GROUP 1"/>
    <property type="match status" value="1"/>
</dbReference>
<feature type="region of interest" description="Disordered" evidence="1">
    <location>
        <begin position="61"/>
        <end position="82"/>
    </location>
</feature>
<dbReference type="OrthoDB" id="9807209at2"/>
<accession>B2IEY1</accession>
<keyword evidence="2" id="KW-0808">Transferase</keyword>
<reference evidence="2 3" key="2">
    <citation type="journal article" date="2010" name="J. Bacteriol.">
        <title>Complete genome sequence of Beijerinckia indica subsp. indica.</title>
        <authorList>
            <person name="Tamas I."/>
            <person name="Dedysh S.N."/>
            <person name="Liesack W."/>
            <person name="Stott M.B."/>
            <person name="Alam M."/>
            <person name="Murrell J.C."/>
            <person name="Dunfield P.F."/>
        </authorList>
    </citation>
    <scope>NUCLEOTIDE SEQUENCE [LARGE SCALE GENOMIC DNA]</scope>
    <source>
        <strain evidence="3">ATCC 9039 / DSM 1715 / NCIMB 8712</strain>
    </source>
</reference>
<evidence type="ECO:0000313" key="3">
    <source>
        <dbReference type="Proteomes" id="UP000001695"/>
    </source>
</evidence>
<reference evidence="3" key="1">
    <citation type="submission" date="2008-03" db="EMBL/GenBank/DDBJ databases">
        <title>Complete sequence of chromosome of Beijerinckia indica subsp. indica ATCC 9039.</title>
        <authorList>
            <consortium name="US DOE Joint Genome Institute"/>
            <person name="Copeland A."/>
            <person name="Lucas S."/>
            <person name="Lapidus A."/>
            <person name="Glavina del Rio T."/>
            <person name="Dalin E."/>
            <person name="Tice H."/>
            <person name="Bruce D."/>
            <person name="Goodwin L."/>
            <person name="Pitluck S."/>
            <person name="LaButti K."/>
            <person name="Schmutz J."/>
            <person name="Larimer F."/>
            <person name="Land M."/>
            <person name="Hauser L."/>
            <person name="Kyrpides N."/>
            <person name="Mikhailova N."/>
            <person name="Dunfield P.F."/>
            <person name="Dedysh S.N."/>
            <person name="Liesack W."/>
            <person name="Saw J.H."/>
            <person name="Alam M."/>
            <person name="Chen Y."/>
            <person name="Murrell J.C."/>
            <person name="Richardson P."/>
        </authorList>
    </citation>
    <scope>NUCLEOTIDE SEQUENCE [LARGE SCALE GENOMIC DNA]</scope>
    <source>
        <strain evidence="3">ATCC 9039 / DSM 1715 / NCIMB 8712</strain>
    </source>
</reference>
<protein>
    <submittedName>
        <fullName evidence="2">Glycosyl transferase group 1</fullName>
    </submittedName>
</protein>
<dbReference type="GO" id="GO:0016757">
    <property type="term" value="F:glycosyltransferase activity"/>
    <property type="evidence" value="ECO:0007669"/>
    <property type="project" value="TreeGrafter"/>
</dbReference>
<dbReference type="Proteomes" id="UP000001695">
    <property type="component" value="Chromosome"/>
</dbReference>
<sequence>MTSLKLPDHPSWQGSEDQFEEKPLNTAELTAVLQYEIARLTRECDELRVKNTALAEANTALQKASDQSVPSQPSGDTAHSRKITTSPFSILSTFVRNLFAQNPNNAKLDDESSVSSILRAQRWSGGDFFVVSDMPPLFDQQSGALRMMTLLQLMNEAGWRITFGSYIERSKLPLALTSNEGRARYEGALYKHGVQCILYGMDEINTYLRKKETRLNWAFVSFPHIASAVMPLVRARFPNALIAFDMVDFHSLRLEREAELLGDSEKLAQARHQREEEIGLALAADVTLAITAEEKENLLSLAPLAVVKVLPNVFELPQYTPPGPTERNGVFFLGGFWHAPNSDGIKWFVEKIWPFVRAKEPNAILRIAGSNMNEDILALSAVPGIEVLGYVPYLQPLFDSNRVFIAPLRYGAGMKGKVGQSLAHGLPVVATTIGAEGMSLVDGTHILVADEESAFADHIVQVLRDDSLWCHLSEHGRTHIEKTLSLDVVRTQVGDIFHG</sequence>
<gene>
    <name evidence="2" type="ordered locus">Bind_0520</name>
</gene>
<evidence type="ECO:0000313" key="2">
    <source>
        <dbReference type="EMBL" id="ACB94172.1"/>
    </source>
</evidence>
<dbReference type="EMBL" id="CP001016">
    <property type="protein sequence ID" value="ACB94172.1"/>
    <property type="molecule type" value="Genomic_DNA"/>
</dbReference>
<dbReference type="HOGENOM" id="CLU_028014_2_2_5"/>
<dbReference type="eggNOG" id="COG0438">
    <property type="taxonomic scope" value="Bacteria"/>
</dbReference>
<dbReference type="SUPFAM" id="SSF53756">
    <property type="entry name" value="UDP-Glycosyltransferase/glycogen phosphorylase"/>
    <property type="match status" value="1"/>
</dbReference>
<dbReference type="AlphaFoldDB" id="B2IEY1"/>
<dbReference type="Pfam" id="PF13692">
    <property type="entry name" value="Glyco_trans_1_4"/>
    <property type="match status" value="1"/>
</dbReference>
<evidence type="ECO:0000256" key="1">
    <source>
        <dbReference type="SAM" id="MobiDB-lite"/>
    </source>
</evidence>